<comment type="caution">
    <text evidence="1">The sequence shown here is derived from an EMBL/GenBank/DDBJ whole genome shotgun (WGS) entry which is preliminary data.</text>
</comment>
<organism evidence="1 2">
    <name type="scientific">Rhizobium quercicola</name>
    <dbReference type="NCBI Taxonomy" id="2901226"/>
    <lineage>
        <taxon>Bacteria</taxon>
        <taxon>Pseudomonadati</taxon>
        <taxon>Pseudomonadota</taxon>
        <taxon>Alphaproteobacteria</taxon>
        <taxon>Hyphomicrobiales</taxon>
        <taxon>Rhizobiaceae</taxon>
        <taxon>Rhizobium/Agrobacterium group</taxon>
        <taxon>Rhizobium</taxon>
    </lineage>
</organism>
<accession>A0A9X1T1Z1</accession>
<dbReference type="EMBL" id="JAJOZR010000010">
    <property type="protein sequence ID" value="MCD7110559.1"/>
    <property type="molecule type" value="Genomic_DNA"/>
</dbReference>
<sequence length="107" mass="11685">MDRHFWRITGHAGMDQIFERIVPVDSLSDAAVCLLLQCLLAREVDINQLIDGFGLADTQGAGPLDVRRDPGPPLQYRLTGADVVFEASVMTERPPQFRASYGSGLAA</sequence>
<name>A0A9X1T1Z1_9HYPH</name>
<dbReference type="RefSeq" id="WP_113152338.1">
    <property type="nucleotide sequence ID" value="NZ_JAJOZR010000010.1"/>
</dbReference>
<evidence type="ECO:0000313" key="1">
    <source>
        <dbReference type="EMBL" id="MCD7110559.1"/>
    </source>
</evidence>
<keyword evidence="2" id="KW-1185">Reference proteome</keyword>
<gene>
    <name evidence="1" type="ORF">LRX75_16110</name>
</gene>
<reference evidence="1" key="1">
    <citation type="submission" date="2021-12" db="EMBL/GenBank/DDBJ databases">
        <authorList>
            <person name="Li Y."/>
        </authorList>
    </citation>
    <scope>NUCLEOTIDE SEQUENCE</scope>
    <source>
        <strain evidence="1">DKSPLA3</strain>
    </source>
</reference>
<proteinExistence type="predicted"/>
<dbReference type="Proteomes" id="UP001139089">
    <property type="component" value="Unassembled WGS sequence"/>
</dbReference>
<evidence type="ECO:0000313" key="2">
    <source>
        <dbReference type="Proteomes" id="UP001139089"/>
    </source>
</evidence>
<dbReference type="AlphaFoldDB" id="A0A9X1T1Z1"/>
<protein>
    <submittedName>
        <fullName evidence="1">Uncharacterized protein</fullName>
    </submittedName>
</protein>